<evidence type="ECO:0000313" key="4">
    <source>
        <dbReference type="EMBL" id="ADV67430.1"/>
    </source>
</evidence>
<dbReference type="SUPFAM" id="SSF54427">
    <property type="entry name" value="NTF2-like"/>
    <property type="match status" value="1"/>
</dbReference>
<dbReference type="InterPro" id="IPR004027">
    <property type="entry name" value="SEC_C_motif"/>
</dbReference>
<evidence type="ECO:0000313" key="5">
    <source>
        <dbReference type="Proteomes" id="UP000008635"/>
    </source>
</evidence>
<dbReference type="EMBL" id="CP002454">
    <property type="protein sequence ID" value="ADV67430.1"/>
    <property type="molecule type" value="Genomic_DNA"/>
</dbReference>
<evidence type="ECO:0000256" key="1">
    <source>
        <dbReference type="ARBA" id="ARBA00010839"/>
    </source>
</evidence>
<evidence type="ECO:0000259" key="3">
    <source>
        <dbReference type="Pfam" id="PF17775"/>
    </source>
</evidence>
<evidence type="ECO:0000256" key="2">
    <source>
        <dbReference type="HAMAP-Rule" id="MF_00612"/>
    </source>
</evidence>
<dbReference type="Pfam" id="PF02810">
    <property type="entry name" value="SEC-C"/>
    <property type="match status" value="1"/>
</dbReference>
<dbReference type="OrthoDB" id="21421at2"/>
<gene>
    <name evidence="4" type="ordered locus">Deima_1782</name>
</gene>
<sequence length="136" mass="15194" precursor="true">MSTFSASTYPPFKPCPCGSGRSYSACCAPRHDGSRPAETAEALMRSRYSAYVLNIEPYIRASWHPDTCPEDLLLNDGTKWLSLKITGTEAGGPDDERGTVSFDAMYHLHGRKRRLRERSEFTRLNGAWVYVDGVIS</sequence>
<comment type="similarity">
    <text evidence="1 2">Belongs to the UPF0225 family.</text>
</comment>
<dbReference type="KEGG" id="dmr:Deima_1782"/>
<dbReference type="Proteomes" id="UP000008635">
    <property type="component" value="Chromosome"/>
</dbReference>
<keyword evidence="5" id="KW-1185">Reference proteome</keyword>
<dbReference type="HAMAP" id="MF_00612">
    <property type="entry name" value="UPF0225"/>
    <property type="match status" value="1"/>
</dbReference>
<reference evidence="4 5" key="1">
    <citation type="journal article" date="2011" name="Stand. Genomic Sci.">
        <title>Complete genome sequence of Deinococcus maricopensis type strain (LB-34).</title>
        <authorList>
            <person name="Pukall R."/>
            <person name="Zeytun A."/>
            <person name="Lucas S."/>
            <person name="Lapidus A."/>
            <person name="Hammon N."/>
            <person name="Deshpande S."/>
            <person name="Nolan M."/>
            <person name="Cheng J.F."/>
            <person name="Pitluck S."/>
            <person name="Liolios K."/>
            <person name="Pagani I."/>
            <person name="Mikhailova N."/>
            <person name="Ivanova N."/>
            <person name="Mavromatis K."/>
            <person name="Pati A."/>
            <person name="Tapia R."/>
            <person name="Han C."/>
            <person name="Goodwin L."/>
            <person name="Chen A."/>
            <person name="Palaniappan K."/>
            <person name="Land M."/>
            <person name="Hauser L."/>
            <person name="Chang Y.J."/>
            <person name="Jeffries C.D."/>
            <person name="Brambilla E.M."/>
            <person name="Rohde M."/>
            <person name="Goker M."/>
            <person name="Detter J.C."/>
            <person name="Woyke T."/>
            <person name="Bristow J."/>
            <person name="Eisen J.A."/>
            <person name="Markowitz V."/>
            <person name="Hugenholtz P."/>
            <person name="Kyrpides N.C."/>
            <person name="Klenk H.P."/>
        </authorList>
    </citation>
    <scope>NUCLEOTIDE SEQUENCE [LARGE SCALE GENOMIC DNA]</scope>
    <source>
        <strain evidence="5">DSM 21211 / LMG 22137 / NRRL B-23946 / LB-34</strain>
    </source>
</reference>
<dbReference type="Pfam" id="PF17775">
    <property type="entry name" value="YchJ_M-like"/>
    <property type="match status" value="1"/>
</dbReference>
<dbReference type="AlphaFoldDB" id="E8U8P1"/>
<dbReference type="InterPro" id="IPR048469">
    <property type="entry name" value="YchJ-like_M"/>
</dbReference>
<dbReference type="eggNOG" id="COG3012">
    <property type="taxonomic scope" value="Bacteria"/>
</dbReference>
<name>E8U8P1_DEIML</name>
<dbReference type="STRING" id="709986.Deima_1782"/>
<dbReference type="PANTHER" id="PTHR33747:SF1">
    <property type="entry name" value="ADENYLATE CYCLASE-ASSOCIATED CAP C-TERMINAL DOMAIN-CONTAINING PROTEIN"/>
    <property type="match status" value="1"/>
</dbReference>
<protein>
    <recommendedName>
        <fullName evidence="2">UPF0225 protein Deima_1782</fullName>
    </recommendedName>
</protein>
<dbReference type="InterPro" id="IPR032710">
    <property type="entry name" value="NTF2-like_dom_sf"/>
</dbReference>
<dbReference type="PANTHER" id="PTHR33747">
    <property type="entry name" value="UPF0225 PROTEIN SCO1677"/>
    <property type="match status" value="1"/>
</dbReference>
<proteinExistence type="inferred from homology"/>
<feature type="domain" description="YchJ-like middle NTF2-like" evidence="3">
    <location>
        <begin position="39"/>
        <end position="133"/>
    </location>
</feature>
<dbReference type="InterPro" id="IPR023006">
    <property type="entry name" value="YchJ-like"/>
</dbReference>
<dbReference type="Gene3D" id="3.10.450.50">
    <property type="match status" value="1"/>
</dbReference>
<dbReference type="HOGENOM" id="CLU_099590_2_0_0"/>
<organism evidence="4 5">
    <name type="scientific">Deinococcus maricopensis (strain DSM 21211 / LMG 22137 / NRRL B-23946 / LB-34)</name>
    <dbReference type="NCBI Taxonomy" id="709986"/>
    <lineage>
        <taxon>Bacteria</taxon>
        <taxon>Thermotogati</taxon>
        <taxon>Deinococcota</taxon>
        <taxon>Deinococci</taxon>
        <taxon>Deinococcales</taxon>
        <taxon>Deinococcaceae</taxon>
        <taxon>Deinococcus</taxon>
    </lineage>
</organism>
<reference evidence="5" key="2">
    <citation type="submission" date="2011-01" db="EMBL/GenBank/DDBJ databases">
        <title>The complete genome of Deinococcus maricopensis DSM 21211.</title>
        <authorList>
            <consortium name="US DOE Joint Genome Institute (JGI-PGF)"/>
            <person name="Lucas S."/>
            <person name="Copeland A."/>
            <person name="Lapidus A."/>
            <person name="Goodwin L."/>
            <person name="Pitluck S."/>
            <person name="Kyrpides N."/>
            <person name="Mavromatis K."/>
            <person name="Pagani I."/>
            <person name="Ivanova N."/>
            <person name="Ovchinnikova G."/>
            <person name="Zeytun A."/>
            <person name="Detter J.C."/>
            <person name="Han C."/>
            <person name="Land M."/>
            <person name="Hauser L."/>
            <person name="Markowitz V."/>
            <person name="Cheng J.-F."/>
            <person name="Hugenholtz P."/>
            <person name="Woyke T."/>
            <person name="Wu D."/>
            <person name="Pukall R."/>
            <person name="Gehrich-Schroeter G."/>
            <person name="Brambilla E."/>
            <person name="Klenk H.-P."/>
            <person name="Eisen J.A."/>
        </authorList>
    </citation>
    <scope>NUCLEOTIDE SEQUENCE [LARGE SCALE GENOMIC DNA]</scope>
    <source>
        <strain evidence="5">DSM 21211 / LMG 22137 / NRRL B-23946 / LB-34</strain>
    </source>
</reference>
<accession>E8U8P1</accession>